<dbReference type="OrthoDB" id="1752335at2759"/>
<keyword evidence="3" id="KW-1185">Reference proteome</keyword>
<dbReference type="STRING" id="35608.A0A2U1P839"/>
<protein>
    <submittedName>
        <fullName evidence="2">MAP3K epsilon protein kinase 1</fullName>
    </submittedName>
</protein>
<dbReference type="Proteomes" id="UP000245207">
    <property type="component" value="Unassembled WGS sequence"/>
</dbReference>
<accession>A0A2U1P839</accession>
<dbReference type="EMBL" id="PKPP01001538">
    <property type="protein sequence ID" value="PWA81887.1"/>
    <property type="molecule type" value="Genomic_DNA"/>
</dbReference>
<reference evidence="2 3" key="1">
    <citation type="journal article" date="2018" name="Mol. Plant">
        <title>The genome of Artemisia annua provides insight into the evolution of Asteraceae family and artemisinin biosynthesis.</title>
        <authorList>
            <person name="Shen Q."/>
            <person name="Zhang L."/>
            <person name="Liao Z."/>
            <person name="Wang S."/>
            <person name="Yan T."/>
            <person name="Shi P."/>
            <person name="Liu M."/>
            <person name="Fu X."/>
            <person name="Pan Q."/>
            <person name="Wang Y."/>
            <person name="Lv Z."/>
            <person name="Lu X."/>
            <person name="Zhang F."/>
            <person name="Jiang W."/>
            <person name="Ma Y."/>
            <person name="Chen M."/>
            <person name="Hao X."/>
            <person name="Li L."/>
            <person name="Tang Y."/>
            <person name="Lv G."/>
            <person name="Zhou Y."/>
            <person name="Sun X."/>
            <person name="Brodelius P.E."/>
            <person name="Rose J.K.C."/>
            <person name="Tang K."/>
        </authorList>
    </citation>
    <scope>NUCLEOTIDE SEQUENCE [LARGE SCALE GENOMIC DNA]</scope>
    <source>
        <strain evidence="3">cv. Huhao1</strain>
        <tissue evidence="2">Leaf</tissue>
    </source>
</reference>
<gene>
    <name evidence="2" type="ORF">CTI12_AA160850</name>
</gene>
<name>A0A2U1P839_ARTAN</name>
<dbReference type="AlphaFoldDB" id="A0A2U1P839"/>
<feature type="region of interest" description="Disordered" evidence="1">
    <location>
        <begin position="180"/>
        <end position="223"/>
    </location>
</feature>
<evidence type="ECO:0000313" key="2">
    <source>
        <dbReference type="EMBL" id="PWA81887.1"/>
    </source>
</evidence>
<sequence length="295" mass="32438">MGRSSPAEKEVPVDPNFYVQKMHQGLRHGLNTKRESTEHLSHWWEGIGGGGRSSRYFVEDEDAFRWSTLEKPPTCNQIGINFKDVHEIRQTLSQLLDGMHLEEKFEAAGVWYKHRLTDDMVAYALKSDGVINIKYILEPAANIYYTFTPDVVLLLSIYESSKSNYSSKKSVKAGRTVGGNELSKFSDTPGDASLDDLFQPNDKLDDRPAEASTSASSSHVNQGNAFVTDSGKTDLATQLQIVYQGLIWVSLGTEMGVEFGTEMGAEMGGSLSSAGIPRHSPGCVIVSILQIPRGT</sequence>
<organism evidence="2 3">
    <name type="scientific">Artemisia annua</name>
    <name type="common">Sweet wormwood</name>
    <dbReference type="NCBI Taxonomy" id="35608"/>
    <lineage>
        <taxon>Eukaryota</taxon>
        <taxon>Viridiplantae</taxon>
        <taxon>Streptophyta</taxon>
        <taxon>Embryophyta</taxon>
        <taxon>Tracheophyta</taxon>
        <taxon>Spermatophyta</taxon>
        <taxon>Magnoliopsida</taxon>
        <taxon>eudicotyledons</taxon>
        <taxon>Gunneridae</taxon>
        <taxon>Pentapetalae</taxon>
        <taxon>asterids</taxon>
        <taxon>campanulids</taxon>
        <taxon>Asterales</taxon>
        <taxon>Asteraceae</taxon>
        <taxon>Asteroideae</taxon>
        <taxon>Anthemideae</taxon>
        <taxon>Artemisiinae</taxon>
        <taxon>Artemisia</taxon>
    </lineage>
</organism>
<keyword evidence="2" id="KW-0808">Transferase</keyword>
<feature type="compositionally biased region" description="Polar residues" evidence="1">
    <location>
        <begin position="211"/>
        <end position="223"/>
    </location>
</feature>
<dbReference type="GO" id="GO:0016301">
    <property type="term" value="F:kinase activity"/>
    <property type="evidence" value="ECO:0007669"/>
    <property type="project" value="UniProtKB-KW"/>
</dbReference>
<evidence type="ECO:0000313" key="3">
    <source>
        <dbReference type="Proteomes" id="UP000245207"/>
    </source>
</evidence>
<evidence type="ECO:0000256" key="1">
    <source>
        <dbReference type="SAM" id="MobiDB-lite"/>
    </source>
</evidence>
<proteinExistence type="predicted"/>
<comment type="caution">
    <text evidence="2">The sequence shown here is derived from an EMBL/GenBank/DDBJ whole genome shotgun (WGS) entry which is preliminary data.</text>
</comment>
<keyword evidence="2" id="KW-0418">Kinase</keyword>